<dbReference type="Pfam" id="PF13374">
    <property type="entry name" value="TPR_10"/>
    <property type="match status" value="1"/>
</dbReference>
<protein>
    <submittedName>
        <fullName evidence="1">TPR-like protein</fullName>
    </submittedName>
</protein>
<dbReference type="InParanoid" id="A0A2J6SRF9"/>
<name>A0A2J6SRF9_9HELO</name>
<dbReference type="InterPro" id="IPR053137">
    <property type="entry name" value="NLR-like"/>
</dbReference>
<dbReference type="PANTHER" id="PTHR46082:SF6">
    <property type="entry name" value="AAA+ ATPASE DOMAIN-CONTAINING PROTEIN-RELATED"/>
    <property type="match status" value="1"/>
</dbReference>
<proteinExistence type="predicted"/>
<dbReference type="EMBL" id="KZ613883">
    <property type="protein sequence ID" value="PMD53364.1"/>
    <property type="molecule type" value="Genomic_DNA"/>
</dbReference>
<dbReference type="Proteomes" id="UP000235371">
    <property type="component" value="Unassembled WGS sequence"/>
</dbReference>
<dbReference type="AlphaFoldDB" id="A0A2J6SRF9"/>
<dbReference type="SUPFAM" id="SSF48452">
    <property type="entry name" value="TPR-like"/>
    <property type="match status" value="2"/>
</dbReference>
<evidence type="ECO:0000313" key="1">
    <source>
        <dbReference type="EMBL" id="PMD53364.1"/>
    </source>
</evidence>
<sequence>MPLAITQAAAYINHGAPRITVSKYLSNFNKGTQHVMNLLGRDQQDFRRNGNSKNAMLTTLQMSFDQVMEVRHSAAELLSLCGYYDRHLIPPKVAGLDLHPTEDAVEIDLDFEDDCAMLRDYCLIEPDGDGGLFSMHRLVQLAVKSWVQSRQETVRWQTTALLKVSEAFPTSKFENWGECQSLLLHAKTVLDYHPVGVLVSNDQMSQTSTFFWTERASLLEKTGSFLQNRRGLFSKAEVMFREALDIREKIPGASHEDTLKALETLGGICLPLGRPVEAEAPYRQLLELRKLLFEPRHRDTIIDTRRLGVALATQGKFVEAGKEFRDVYNSSKQSLGPIHDITVTAVNNLGYLQFNQGNFDAAVETLRLAVEDSKAALGENHPSTLVCMSSLTDALRSQGDLESAEHYGRLTLWGREELYGKDHLETLESQYILAQVFLQYKRYKEAEQAHNQVLRRRIKALGAHHPHPFDSMTGLAWALFYEKRYPQRWI</sequence>
<dbReference type="GeneID" id="36596125"/>
<gene>
    <name evidence="1" type="ORF">K444DRAFT_702286</name>
</gene>
<accession>A0A2J6SRF9</accession>
<dbReference type="STRING" id="1095630.A0A2J6SRF9"/>
<dbReference type="PANTHER" id="PTHR46082">
    <property type="entry name" value="ATP/GTP-BINDING PROTEIN-RELATED"/>
    <property type="match status" value="1"/>
</dbReference>
<reference evidence="1 2" key="1">
    <citation type="submission" date="2016-04" db="EMBL/GenBank/DDBJ databases">
        <title>A degradative enzymes factory behind the ericoid mycorrhizal symbiosis.</title>
        <authorList>
            <consortium name="DOE Joint Genome Institute"/>
            <person name="Martino E."/>
            <person name="Morin E."/>
            <person name="Grelet G."/>
            <person name="Kuo A."/>
            <person name="Kohler A."/>
            <person name="Daghino S."/>
            <person name="Barry K."/>
            <person name="Choi C."/>
            <person name="Cichocki N."/>
            <person name="Clum A."/>
            <person name="Copeland A."/>
            <person name="Hainaut M."/>
            <person name="Haridas S."/>
            <person name="Labutti K."/>
            <person name="Lindquist E."/>
            <person name="Lipzen A."/>
            <person name="Khouja H.-R."/>
            <person name="Murat C."/>
            <person name="Ohm R."/>
            <person name="Olson A."/>
            <person name="Spatafora J."/>
            <person name="Veneault-Fourrey C."/>
            <person name="Henrissat B."/>
            <person name="Grigoriev I."/>
            <person name="Martin F."/>
            <person name="Perotto S."/>
        </authorList>
    </citation>
    <scope>NUCLEOTIDE SEQUENCE [LARGE SCALE GENOMIC DNA]</scope>
    <source>
        <strain evidence="1 2">E</strain>
    </source>
</reference>
<organism evidence="1 2">
    <name type="scientific">Hyaloscypha bicolor E</name>
    <dbReference type="NCBI Taxonomy" id="1095630"/>
    <lineage>
        <taxon>Eukaryota</taxon>
        <taxon>Fungi</taxon>
        <taxon>Dikarya</taxon>
        <taxon>Ascomycota</taxon>
        <taxon>Pezizomycotina</taxon>
        <taxon>Leotiomycetes</taxon>
        <taxon>Helotiales</taxon>
        <taxon>Hyaloscyphaceae</taxon>
        <taxon>Hyaloscypha</taxon>
        <taxon>Hyaloscypha bicolor</taxon>
    </lineage>
</organism>
<dbReference type="OrthoDB" id="1658288at2759"/>
<dbReference type="RefSeq" id="XP_024730268.1">
    <property type="nucleotide sequence ID" value="XM_024888049.1"/>
</dbReference>
<keyword evidence="2" id="KW-1185">Reference proteome</keyword>
<evidence type="ECO:0000313" key="2">
    <source>
        <dbReference type="Proteomes" id="UP000235371"/>
    </source>
</evidence>
<dbReference type="InterPro" id="IPR011990">
    <property type="entry name" value="TPR-like_helical_dom_sf"/>
</dbReference>
<dbReference type="Gene3D" id="1.25.40.10">
    <property type="entry name" value="Tetratricopeptide repeat domain"/>
    <property type="match status" value="2"/>
</dbReference>
<dbReference type="Pfam" id="PF13424">
    <property type="entry name" value="TPR_12"/>
    <property type="match status" value="2"/>
</dbReference>